<dbReference type="OrthoDB" id="416217at2759"/>
<dbReference type="Pfam" id="PF11951">
    <property type="entry name" value="Fungal_trans_2"/>
    <property type="match status" value="1"/>
</dbReference>
<organism evidence="1 2">
    <name type="scientific">Cyphellophora attinorum</name>
    <dbReference type="NCBI Taxonomy" id="1664694"/>
    <lineage>
        <taxon>Eukaryota</taxon>
        <taxon>Fungi</taxon>
        <taxon>Dikarya</taxon>
        <taxon>Ascomycota</taxon>
        <taxon>Pezizomycotina</taxon>
        <taxon>Eurotiomycetes</taxon>
        <taxon>Chaetothyriomycetidae</taxon>
        <taxon>Chaetothyriales</taxon>
        <taxon>Cyphellophoraceae</taxon>
        <taxon>Cyphellophora</taxon>
    </lineage>
</organism>
<dbReference type="STRING" id="1664694.A0A0N0NSG1"/>
<name>A0A0N0NSG1_9EURO</name>
<dbReference type="InterPro" id="IPR053157">
    <property type="entry name" value="Sterol_Uptake_Regulator"/>
</dbReference>
<protein>
    <recommendedName>
        <fullName evidence="3">Transcription factor domain-containing protein</fullName>
    </recommendedName>
</protein>
<dbReference type="VEuPathDB" id="FungiDB:AB675_330"/>
<accession>A0A0N0NSG1</accession>
<dbReference type="AlphaFoldDB" id="A0A0N0NSG1"/>
<comment type="caution">
    <text evidence="1">The sequence shown here is derived from an EMBL/GenBank/DDBJ whole genome shotgun (WGS) entry which is preliminary data.</text>
</comment>
<evidence type="ECO:0008006" key="3">
    <source>
        <dbReference type="Google" id="ProtNLM"/>
    </source>
</evidence>
<evidence type="ECO:0000313" key="2">
    <source>
        <dbReference type="Proteomes" id="UP000038010"/>
    </source>
</evidence>
<gene>
    <name evidence="1" type="ORF">AB675_330</name>
</gene>
<dbReference type="GO" id="GO:0001228">
    <property type="term" value="F:DNA-binding transcription activator activity, RNA polymerase II-specific"/>
    <property type="evidence" value="ECO:0007669"/>
    <property type="project" value="TreeGrafter"/>
</dbReference>
<dbReference type="PANTHER" id="PTHR47784:SF9">
    <property type="entry name" value="ZN(II)2CYS6 TRANSCRIPTION FACTOR (EUROFUNG)"/>
    <property type="match status" value="1"/>
</dbReference>
<dbReference type="Proteomes" id="UP000038010">
    <property type="component" value="Unassembled WGS sequence"/>
</dbReference>
<dbReference type="RefSeq" id="XP_018005932.1">
    <property type="nucleotide sequence ID" value="XM_018143349.1"/>
</dbReference>
<dbReference type="GeneID" id="28735218"/>
<dbReference type="PANTHER" id="PTHR47784">
    <property type="entry name" value="STEROL UPTAKE CONTROL PROTEIN 2"/>
    <property type="match status" value="1"/>
</dbReference>
<dbReference type="EMBL" id="LFJN01000001">
    <property type="protein sequence ID" value="KPI45969.1"/>
    <property type="molecule type" value="Genomic_DNA"/>
</dbReference>
<evidence type="ECO:0000313" key="1">
    <source>
        <dbReference type="EMBL" id="KPI45969.1"/>
    </source>
</evidence>
<reference evidence="1 2" key="1">
    <citation type="submission" date="2015-06" db="EMBL/GenBank/DDBJ databases">
        <title>Draft genome of the ant-associated black yeast Phialophora attae CBS 131958.</title>
        <authorList>
            <person name="Moreno L.F."/>
            <person name="Stielow B.J."/>
            <person name="de Hoog S."/>
            <person name="Vicente V.A."/>
            <person name="Weiss V.A."/>
            <person name="de Vries M."/>
            <person name="Cruz L.M."/>
            <person name="Souza E.M."/>
        </authorList>
    </citation>
    <scope>NUCLEOTIDE SEQUENCE [LARGE SCALE GENOMIC DNA]</scope>
    <source>
        <strain evidence="1 2">CBS 131958</strain>
    </source>
</reference>
<proteinExistence type="predicted"/>
<dbReference type="InterPro" id="IPR021858">
    <property type="entry name" value="Fun_TF"/>
</dbReference>
<keyword evidence="2" id="KW-1185">Reference proteome</keyword>
<sequence length="357" mass="39876">MPSTLPVRKVSECHDFSPETILHHFYTTTAMTCGSPASQAVHGSAVVTAAVQTPFLMNALLGLAAAHLRYLMPPELVASKSRLKVAECYYWAQAFDGFRAELSGSDKSCSLIATKRSNVTRENMDQLLSTLMLVSMHQFSYRDYQHTDGDPAGLSFVWRDDRTEREDALKWLGIEAGFKGLIGAMAPWLNESFWLPIMRRVDVEDEVDLDGWLSGAVLPINPLDSVEVRLAEVCGITSSSSGGSNDYSTNVETLIWCRSFRPIGPEHFNQMIAFVGRTTPAFRELLLQRETPALLILVHWLHLMHGIGQWWIVERCSAEIRAIVAFLCKRHVSGRDRSKVIDLLREPAATVGLTIRV</sequence>